<sequence>MSVTPSRIFLDTNVYIIGAADRSSYESQLLEWIGFREKKISAVEVVVSEELFAQILRVAKRLQNKDWGGELLGRIWQNLNICYVLLDWDEFSRVQALGVIPREDVGVYLTAKTGKAECFISANHKLIGALVKQTGDFECLTPEEFVKQYIG</sequence>
<evidence type="ECO:0000313" key="1">
    <source>
        <dbReference type="EMBL" id="MFB2877204.1"/>
    </source>
</evidence>
<name>A0ABV4X347_9CYAN</name>
<reference evidence="1 2" key="1">
    <citation type="submission" date="2024-09" db="EMBL/GenBank/DDBJ databases">
        <title>Floridaenema gen nov. (Aerosakkonemataceae, Aerosakkonematales ord. nov., Cyanobacteria) from benthic tropical and subtropical fresh waters, with the description of four new species.</title>
        <authorList>
            <person name="Moretto J.A."/>
            <person name="Berthold D.E."/>
            <person name="Lefler F.W."/>
            <person name="Huang I.-S."/>
            <person name="Laughinghouse H. IV."/>
        </authorList>
    </citation>
    <scope>NUCLEOTIDE SEQUENCE [LARGE SCALE GENOMIC DNA]</scope>
    <source>
        <strain evidence="1 2">BLCC-F46</strain>
    </source>
</reference>
<evidence type="ECO:0008006" key="3">
    <source>
        <dbReference type="Google" id="ProtNLM"/>
    </source>
</evidence>
<keyword evidence="2" id="KW-1185">Reference proteome</keyword>
<proteinExistence type="predicted"/>
<evidence type="ECO:0000313" key="2">
    <source>
        <dbReference type="Proteomes" id="UP001576774"/>
    </source>
</evidence>
<dbReference type="EMBL" id="JBHFNQ010000077">
    <property type="protein sequence ID" value="MFB2877204.1"/>
    <property type="molecule type" value="Genomic_DNA"/>
</dbReference>
<gene>
    <name evidence="1" type="ORF">ACE1CC_09980</name>
</gene>
<accession>A0ABV4X347</accession>
<organism evidence="1 2">
    <name type="scientific">Floridaenema aerugineum BLCC-F46</name>
    <dbReference type="NCBI Taxonomy" id="3153654"/>
    <lineage>
        <taxon>Bacteria</taxon>
        <taxon>Bacillati</taxon>
        <taxon>Cyanobacteriota</taxon>
        <taxon>Cyanophyceae</taxon>
        <taxon>Oscillatoriophycideae</taxon>
        <taxon>Aerosakkonematales</taxon>
        <taxon>Aerosakkonemataceae</taxon>
        <taxon>Floridanema</taxon>
        <taxon>Floridanema aerugineum</taxon>
    </lineage>
</organism>
<dbReference type="Proteomes" id="UP001576774">
    <property type="component" value="Unassembled WGS sequence"/>
</dbReference>
<comment type="caution">
    <text evidence="1">The sequence shown here is derived from an EMBL/GenBank/DDBJ whole genome shotgun (WGS) entry which is preliminary data.</text>
</comment>
<dbReference type="RefSeq" id="WP_413270313.1">
    <property type="nucleotide sequence ID" value="NZ_JBHFNQ010000077.1"/>
</dbReference>
<protein>
    <recommendedName>
        <fullName evidence="3">PIN domain-containing protein</fullName>
    </recommendedName>
</protein>